<feature type="region of interest" description="Disordered" evidence="2">
    <location>
        <begin position="1"/>
        <end position="102"/>
    </location>
</feature>
<feature type="region of interest" description="Disordered" evidence="2">
    <location>
        <begin position="310"/>
        <end position="390"/>
    </location>
</feature>
<feature type="compositionally biased region" description="Polar residues" evidence="2">
    <location>
        <begin position="840"/>
        <end position="877"/>
    </location>
</feature>
<feature type="compositionally biased region" description="Basic and acidic residues" evidence="2">
    <location>
        <begin position="1330"/>
        <end position="1347"/>
    </location>
</feature>
<feature type="compositionally biased region" description="Polar residues" evidence="2">
    <location>
        <begin position="232"/>
        <end position="249"/>
    </location>
</feature>
<feature type="compositionally biased region" description="Polar residues" evidence="2">
    <location>
        <begin position="757"/>
        <end position="780"/>
    </location>
</feature>
<feature type="compositionally biased region" description="Basic and acidic residues" evidence="2">
    <location>
        <begin position="878"/>
        <end position="893"/>
    </location>
</feature>
<feature type="compositionally biased region" description="Polar residues" evidence="2">
    <location>
        <begin position="555"/>
        <end position="571"/>
    </location>
</feature>
<feature type="compositionally biased region" description="Polar residues" evidence="2">
    <location>
        <begin position="675"/>
        <end position="688"/>
    </location>
</feature>
<reference evidence="4" key="2">
    <citation type="submission" date="2020-10" db="UniProtKB">
        <authorList>
            <consortium name="WormBaseParasite"/>
        </authorList>
    </citation>
    <scope>IDENTIFICATION</scope>
</reference>
<feature type="compositionally biased region" description="Polar residues" evidence="2">
    <location>
        <begin position="43"/>
        <end position="60"/>
    </location>
</feature>
<feature type="region of interest" description="Disordered" evidence="2">
    <location>
        <begin position="1232"/>
        <end position="1567"/>
    </location>
</feature>
<feature type="compositionally biased region" description="Basic and acidic residues" evidence="2">
    <location>
        <begin position="1354"/>
        <end position="1369"/>
    </location>
</feature>
<accession>A0A7E4ZTB0</accession>
<protein>
    <submittedName>
        <fullName evidence="4">Protein kinase domain-containing protein</fullName>
    </submittedName>
</protein>
<evidence type="ECO:0000313" key="4">
    <source>
        <dbReference type="WBParaSite" id="Pan_g1593.t1"/>
    </source>
</evidence>
<feature type="compositionally biased region" description="Basic and acidic residues" evidence="2">
    <location>
        <begin position="1278"/>
        <end position="1295"/>
    </location>
</feature>
<dbReference type="InterPro" id="IPR000408">
    <property type="entry name" value="Reg_chr_condens"/>
</dbReference>
<feature type="region of interest" description="Disordered" evidence="2">
    <location>
        <begin position="555"/>
        <end position="616"/>
    </location>
</feature>
<dbReference type="Gene3D" id="2.130.10.30">
    <property type="entry name" value="Regulator of chromosome condensation 1/beta-lactamase-inhibitor protein II"/>
    <property type="match status" value="1"/>
</dbReference>
<feature type="compositionally biased region" description="Pro residues" evidence="2">
    <location>
        <begin position="470"/>
        <end position="481"/>
    </location>
</feature>
<sequence length="1753" mass="191167">MPRLRDRANANDPGSTSEEAVSGEANQPPRHTAAVGGPPAAAMQTNGHVDPATSSTSASTIVGEAHTAVTGRPPVPATPTTLGHADPVGPSSPLASASTGEANRLRREFDDVFRPFDFDDSDNATSRFNAEFRDRTPRRRPSTVWAGYHQVLNASDEFQREAISNGIRELVKDRFINKRVALMQLRSYGIVSRPAPPKNTSPDQKPSANLSPSAADAAASATTPVVVDTGVLDSTSEPCSRTTGGTTTPPAMDASEDQVQAVQPPPRRRTISTPESTRDFSLIWFYGRDPEDDETTTNLCGILKRIPRRHHSKEVQKEVPEEPKPLVQASPVPSRRTRNQRQVSIPQLPKSKAATNTQNQRTEASEANDTDSLVEADPAPRRRSRSSPETTRDFSLIWNYGHEVDEDEDTANYCRIMKTIARRHRSKESQGEATKAPEASIEDMLEDTVERLGNTSISEKKPASPVHVDTPPPPTEAPAPPADSSAHDDSTTQNGVSQEAKGTEESSAIIEPVAKVVQGDANEVEYSIDDTIESLAQISLSASGVNSAIIEEQHSANNEDPLESTQSSNETVDVEMPSVVDESGSQEVVPLSRDTRSMPHAVTKEVKGDENEVEADTMDATVATLSQINISENGVNPAVNEEQPSARSEPCLDSTQSSDDVEMSATSDEREAQQVIPSSLETSSTPQIQPDPPVSIDERVSGRDEANVEMEVAETPQVDHPVSSTLEQPNRVADPLYQRRHQPLIARRQSRVELLSRLSQTQHQRQSRISTVQQPQSSDAESAKNVESKEKREVVAASSASSPQKRKNELQGQSKPAVTQKGPHHRPSQKQQAKARKSTTRQSPEVESSTKAPASQPPATSDLQQLNEQATPATVPQRTDEALKPIQKKDDTMKQTQQSRMLMISQLPRAKPSRRGSGGDGKLRLALISTEQRRRKCVNTKRQMKSPIRAEQPASVQNIAPASEDIDRVDEPEGSIEAAPPKNITDRVEPETRQLETPPSQSLERDTSLPMPSKGPRSSKKPKKSAKEPIKGRTVRRSREKNETSSQKSLHRAEARKSTIRKLRKNAKEAEKAAETPQKRPKQAIPQEVPAGNGDSLKPNHKSDDPTSTQRRLFMVSRLPRFVPSPRNGSQGKLRFSLISKEQRRRMSMNTRRSTKSPNQSSIPVPQAPVPAMNASAFLEAQPVPSKPAKSPLPQPKESKKKASTKTITPETVLLPRLRTEVWRDLLRSGALRFPEQQESANVSRPISANELSNALRKQEAEECEAKSPPSAASPDSSRAKPADAEDSVDKDNESTVKSPQKSPVKSPERSVTSPQKPPTPTVPLPSEVTDDRKEAAPGDAAQDKPSKPKRKRSSDSDSDKAPVRRPRLDVPIPAIDDESKDASPNGNDPKKPIESVEGTAQPPPAVAQSDEDAQEEPAEAMEPVNAPPEDVAMDGFFDVPPPDDLDPNSEPENDAGSEAHEVESTIDLESSEVESVNGSAASEVGSFIISEASESGNAESGSERSASPGPSTRPSRKRKAVTNPNEGPSSRRRPPQTDSESDEAPQPRSSNRRARQPRNPPTFGHLEHIDDIEGVDLPNAPPVVVRQREVVDNVRLTADQQVEVLRGNDVTIARYESGAVVMQGRFNGGSTASQLMRDALRQPQVLFNDPEDRIVQMALGNEHLIMRSISGDIYTVGRATEGQLGVARHRFYRQSSVTPQTMRRIVVDDEGHDVFFTDIRAEGNITVAIAHDGSEYRCGGRHGPLLAKLRRD</sequence>
<dbReference type="PROSITE" id="PS50012">
    <property type="entry name" value="RCC1_3"/>
    <property type="match status" value="1"/>
</dbReference>
<evidence type="ECO:0000256" key="1">
    <source>
        <dbReference type="PROSITE-ProRule" id="PRU00235"/>
    </source>
</evidence>
<feature type="compositionally biased region" description="Basic residues" evidence="2">
    <location>
        <begin position="933"/>
        <end position="944"/>
    </location>
</feature>
<feature type="region of interest" description="Disordered" evidence="2">
    <location>
        <begin position="455"/>
        <end position="507"/>
    </location>
</feature>
<name>A0A7E4ZTB0_PANRE</name>
<feature type="region of interest" description="Disordered" evidence="2">
    <location>
        <begin position="422"/>
        <end position="442"/>
    </location>
</feature>
<feature type="repeat" description="RCC1" evidence="1">
    <location>
        <begin position="1672"/>
        <end position="1733"/>
    </location>
</feature>
<dbReference type="InterPro" id="IPR009091">
    <property type="entry name" value="RCC1/BLIP-II"/>
</dbReference>
<feature type="compositionally biased region" description="Basic and acidic residues" evidence="2">
    <location>
        <begin position="1066"/>
        <end position="1078"/>
    </location>
</feature>
<feature type="compositionally biased region" description="Polar residues" evidence="2">
    <location>
        <begin position="353"/>
        <end position="365"/>
    </location>
</feature>
<feature type="compositionally biased region" description="Basic and acidic residues" evidence="2">
    <location>
        <begin position="593"/>
        <end position="610"/>
    </location>
</feature>
<feature type="compositionally biased region" description="Low complexity" evidence="2">
    <location>
        <begin position="1267"/>
        <end position="1277"/>
    </location>
</feature>
<feature type="compositionally biased region" description="Low complexity" evidence="2">
    <location>
        <begin position="211"/>
        <end position="229"/>
    </location>
</feature>
<feature type="compositionally biased region" description="Basic and acidic residues" evidence="2">
    <location>
        <begin position="696"/>
        <end position="706"/>
    </location>
</feature>
<feature type="compositionally biased region" description="Acidic residues" evidence="2">
    <location>
        <begin position="1410"/>
        <end position="1420"/>
    </location>
</feature>
<feature type="compositionally biased region" description="Basic and acidic residues" evidence="2">
    <location>
        <begin position="781"/>
        <end position="794"/>
    </location>
</feature>
<feature type="compositionally biased region" description="Basic and acidic residues" evidence="2">
    <location>
        <begin position="313"/>
        <end position="324"/>
    </location>
</feature>
<feature type="compositionally biased region" description="Basic and acidic residues" evidence="2">
    <location>
        <begin position="984"/>
        <end position="994"/>
    </location>
</feature>
<proteinExistence type="predicted"/>
<feature type="compositionally biased region" description="Polar residues" evidence="2">
    <location>
        <begin position="1237"/>
        <end position="1253"/>
    </location>
</feature>
<dbReference type="Proteomes" id="UP000492821">
    <property type="component" value="Unassembled WGS sequence"/>
</dbReference>
<dbReference type="WBParaSite" id="Pan_g1593.t1">
    <property type="protein sequence ID" value="Pan_g1593.t1"/>
    <property type="gene ID" value="Pan_g1593"/>
</dbReference>
<feature type="compositionally biased region" description="Acidic residues" evidence="2">
    <location>
        <begin position="1442"/>
        <end position="1456"/>
    </location>
</feature>
<organism evidence="3 4">
    <name type="scientific">Panagrellus redivivus</name>
    <name type="common">Microworm</name>
    <dbReference type="NCBI Taxonomy" id="6233"/>
    <lineage>
        <taxon>Eukaryota</taxon>
        <taxon>Metazoa</taxon>
        <taxon>Ecdysozoa</taxon>
        <taxon>Nematoda</taxon>
        <taxon>Chromadorea</taxon>
        <taxon>Rhabditida</taxon>
        <taxon>Tylenchina</taxon>
        <taxon>Panagrolaimomorpha</taxon>
        <taxon>Panagrolaimoidea</taxon>
        <taxon>Panagrolaimidae</taxon>
        <taxon>Panagrellus</taxon>
    </lineage>
</organism>
<keyword evidence="3" id="KW-1185">Reference proteome</keyword>
<evidence type="ECO:0000256" key="2">
    <source>
        <dbReference type="SAM" id="MobiDB-lite"/>
    </source>
</evidence>
<feature type="compositionally biased region" description="Polar residues" evidence="2">
    <location>
        <begin position="200"/>
        <end position="210"/>
    </location>
</feature>
<evidence type="ECO:0000313" key="3">
    <source>
        <dbReference type="Proteomes" id="UP000492821"/>
    </source>
</evidence>
<dbReference type="SUPFAM" id="SSF50985">
    <property type="entry name" value="RCC1/BLIP-II"/>
    <property type="match status" value="1"/>
</dbReference>
<reference evidence="3" key="1">
    <citation type="journal article" date="2013" name="Genetics">
        <title>The draft genome and transcriptome of Panagrellus redivivus are shaped by the harsh demands of a free-living lifestyle.</title>
        <authorList>
            <person name="Srinivasan J."/>
            <person name="Dillman A.R."/>
            <person name="Macchietto M.G."/>
            <person name="Heikkinen L."/>
            <person name="Lakso M."/>
            <person name="Fracchia K.M."/>
            <person name="Antoshechkin I."/>
            <person name="Mortazavi A."/>
            <person name="Wong G."/>
            <person name="Sternberg P.W."/>
        </authorList>
    </citation>
    <scope>NUCLEOTIDE SEQUENCE [LARGE SCALE GENOMIC DNA]</scope>
    <source>
        <strain evidence="3">MT8872</strain>
    </source>
</reference>
<feature type="compositionally biased region" description="Basic residues" evidence="2">
    <location>
        <begin position="822"/>
        <end position="839"/>
    </location>
</feature>
<feature type="compositionally biased region" description="Low complexity" evidence="2">
    <location>
        <begin position="1491"/>
        <end position="1508"/>
    </location>
</feature>
<feature type="region of interest" description="Disordered" evidence="2">
    <location>
        <begin position="632"/>
        <end position="1220"/>
    </location>
</feature>
<feature type="compositionally biased region" description="Basic and acidic residues" evidence="2">
    <location>
        <begin position="1257"/>
        <end position="1266"/>
    </location>
</feature>
<feature type="region of interest" description="Disordered" evidence="2">
    <location>
        <begin position="191"/>
        <end position="273"/>
    </location>
</feature>